<keyword evidence="3" id="KW-1185">Reference proteome</keyword>
<evidence type="ECO:0000256" key="1">
    <source>
        <dbReference type="SAM" id="Phobius"/>
    </source>
</evidence>
<evidence type="ECO:0000313" key="3">
    <source>
        <dbReference type="Proteomes" id="UP001597393"/>
    </source>
</evidence>
<evidence type="ECO:0000313" key="2">
    <source>
        <dbReference type="EMBL" id="MFD2597880.1"/>
    </source>
</evidence>
<gene>
    <name evidence="2" type="ORF">ACFSQ3_02865</name>
</gene>
<sequence length="114" mass="13422">MKQTTFNESQHFLSKWFLVLFLPITGFTFYKFFTLATWDFKAFFGIATLLLLVLLFALARLRTRLDRNGIFVDFKPFVWNKTWSWSEISRVEVNNIACWITEVGDIVLGKMAPQ</sequence>
<keyword evidence="1" id="KW-1133">Transmembrane helix</keyword>
<reference evidence="3" key="1">
    <citation type="journal article" date="2019" name="Int. J. Syst. Evol. Microbiol.">
        <title>The Global Catalogue of Microorganisms (GCM) 10K type strain sequencing project: providing services to taxonomists for standard genome sequencing and annotation.</title>
        <authorList>
            <consortium name="The Broad Institute Genomics Platform"/>
            <consortium name="The Broad Institute Genome Sequencing Center for Infectious Disease"/>
            <person name="Wu L."/>
            <person name="Ma J."/>
        </authorList>
    </citation>
    <scope>NUCLEOTIDE SEQUENCE [LARGE SCALE GENOMIC DNA]</scope>
    <source>
        <strain evidence="3">KCTC 42248</strain>
    </source>
</reference>
<protein>
    <submittedName>
        <fullName evidence="2">Uncharacterized protein</fullName>
    </submittedName>
</protein>
<feature type="transmembrane region" description="Helical" evidence="1">
    <location>
        <begin position="12"/>
        <end position="30"/>
    </location>
</feature>
<keyword evidence="1" id="KW-0472">Membrane</keyword>
<keyword evidence="1" id="KW-0812">Transmembrane</keyword>
<name>A0ABW5NG84_9SPHI</name>
<accession>A0ABW5NG84</accession>
<dbReference type="RefSeq" id="WP_380867318.1">
    <property type="nucleotide sequence ID" value="NZ_JBHUMA010000004.1"/>
</dbReference>
<feature type="transmembrane region" description="Helical" evidence="1">
    <location>
        <begin position="42"/>
        <end position="61"/>
    </location>
</feature>
<organism evidence="2 3">
    <name type="scientific">Sphingobacterium corticis</name>
    <dbReference type="NCBI Taxonomy" id="1812823"/>
    <lineage>
        <taxon>Bacteria</taxon>
        <taxon>Pseudomonadati</taxon>
        <taxon>Bacteroidota</taxon>
        <taxon>Sphingobacteriia</taxon>
        <taxon>Sphingobacteriales</taxon>
        <taxon>Sphingobacteriaceae</taxon>
        <taxon>Sphingobacterium</taxon>
    </lineage>
</organism>
<comment type="caution">
    <text evidence="2">The sequence shown here is derived from an EMBL/GenBank/DDBJ whole genome shotgun (WGS) entry which is preliminary data.</text>
</comment>
<proteinExistence type="predicted"/>
<dbReference type="EMBL" id="JBHUMA010000004">
    <property type="protein sequence ID" value="MFD2597880.1"/>
    <property type="molecule type" value="Genomic_DNA"/>
</dbReference>
<dbReference type="Proteomes" id="UP001597393">
    <property type="component" value="Unassembled WGS sequence"/>
</dbReference>